<gene>
    <name evidence="1" type="ORF">H9807_00160</name>
</gene>
<accession>A0A9D2GWW6</accession>
<sequence>MMVKRAYVLLFLLFLVFFSVTRQMRAEVMARPDSVRDDSVILFRFASGKSMFYSPFKGNDQAVRDAAQLIDNHRELIIEELPTADSVPSVPLPERVYELTPWYIKSNLLCDAILMPSLEVEYRFNERWSAAIEGNMAWWHNNGKHKYYQLATIVPEVRWWFLPQGARKGHYLGLLGGAGWYDLENGARGYRGEGGLIGVSYGYMFPVGKYFAFEAGIGLGYAHLKYEEYLPLDGHYVYQQTDRTHYFGPLKLKFAFVWNIGRWTEKGGRK</sequence>
<protein>
    <submittedName>
        <fullName evidence="1">DUF3575 domain-containing protein</fullName>
    </submittedName>
</protein>
<proteinExistence type="predicted"/>
<organism evidence="1 2">
    <name type="scientific">Candidatus Bacteroides merdavium</name>
    <dbReference type="NCBI Taxonomy" id="2838472"/>
    <lineage>
        <taxon>Bacteria</taxon>
        <taxon>Pseudomonadati</taxon>
        <taxon>Bacteroidota</taxon>
        <taxon>Bacteroidia</taxon>
        <taxon>Bacteroidales</taxon>
        <taxon>Bacteroidaceae</taxon>
        <taxon>Bacteroides</taxon>
    </lineage>
</organism>
<reference evidence="1" key="2">
    <citation type="submission" date="2021-04" db="EMBL/GenBank/DDBJ databases">
        <authorList>
            <person name="Gilroy R."/>
        </authorList>
    </citation>
    <scope>NUCLEOTIDE SEQUENCE</scope>
    <source>
        <strain evidence="1">CHK118-2852</strain>
    </source>
</reference>
<evidence type="ECO:0000313" key="2">
    <source>
        <dbReference type="Proteomes" id="UP000824108"/>
    </source>
</evidence>
<dbReference type="Proteomes" id="UP000824108">
    <property type="component" value="Unassembled WGS sequence"/>
</dbReference>
<comment type="caution">
    <text evidence="1">The sequence shown here is derived from an EMBL/GenBank/DDBJ whole genome shotgun (WGS) entry which is preliminary data.</text>
</comment>
<dbReference type="AlphaFoldDB" id="A0A9D2GWW6"/>
<dbReference type="Pfam" id="PF12099">
    <property type="entry name" value="DUF3575"/>
    <property type="match status" value="1"/>
</dbReference>
<evidence type="ECO:0000313" key="1">
    <source>
        <dbReference type="EMBL" id="HIZ90525.1"/>
    </source>
</evidence>
<reference evidence="1" key="1">
    <citation type="journal article" date="2021" name="PeerJ">
        <title>Extensive microbial diversity within the chicken gut microbiome revealed by metagenomics and culture.</title>
        <authorList>
            <person name="Gilroy R."/>
            <person name="Ravi A."/>
            <person name="Getino M."/>
            <person name="Pursley I."/>
            <person name="Horton D.L."/>
            <person name="Alikhan N.F."/>
            <person name="Baker D."/>
            <person name="Gharbi K."/>
            <person name="Hall N."/>
            <person name="Watson M."/>
            <person name="Adriaenssens E.M."/>
            <person name="Foster-Nyarko E."/>
            <person name="Jarju S."/>
            <person name="Secka A."/>
            <person name="Antonio M."/>
            <person name="Oren A."/>
            <person name="Chaudhuri R.R."/>
            <person name="La Ragione R."/>
            <person name="Hildebrand F."/>
            <person name="Pallen M.J."/>
        </authorList>
    </citation>
    <scope>NUCLEOTIDE SEQUENCE</scope>
    <source>
        <strain evidence="1">CHK118-2852</strain>
    </source>
</reference>
<dbReference type="EMBL" id="DXAV01000005">
    <property type="protein sequence ID" value="HIZ90525.1"/>
    <property type="molecule type" value="Genomic_DNA"/>
</dbReference>
<dbReference type="InterPro" id="IPR021958">
    <property type="entry name" value="DUF3575"/>
</dbReference>
<name>A0A9D2GWW6_9BACE</name>